<dbReference type="EMBL" id="JAVDKS010000006">
    <property type="protein sequence ID" value="MDQ2257395.1"/>
    <property type="molecule type" value="Genomic_DNA"/>
</dbReference>
<dbReference type="SUPFAM" id="SSF50129">
    <property type="entry name" value="GroES-like"/>
    <property type="match status" value="1"/>
</dbReference>
<comment type="caution">
    <text evidence="4">The sequence shown here is derived from an EMBL/GenBank/DDBJ whole genome shotgun (WGS) entry which is preliminary data.</text>
</comment>
<proteinExistence type="predicted"/>
<dbReference type="SUPFAM" id="SSF51735">
    <property type="entry name" value="NAD(P)-binding Rossmann-fold domains"/>
    <property type="match status" value="1"/>
</dbReference>
<dbReference type="SMART" id="SM00829">
    <property type="entry name" value="PKS_ER"/>
    <property type="match status" value="1"/>
</dbReference>
<dbReference type="InterPro" id="IPR013154">
    <property type="entry name" value="ADH-like_N"/>
</dbReference>
<keyword evidence="5" id="KW-1185">Reference proteome</keyword>
<sequence length="324" mass="34248">MKAIVTKAFGLPPEMGIEEREKPAAKPGYSVVKMRAATINQLSNFIRQEGIGGTKAPLILGNEGAGTIEESALFAPGAKVGIYGGNTLGIVQDGLFSEWVLVEDRRLFTVPDVLDFDEAATLSVNYLTAFRAMTKSVQVEKGQYVLISGATGSVGHALVQVALALGAIPVALVSTQAKAESARKAGAERVIVIEETQELATEVRQMTNGKGADYAFDPVGGALTGQLLQSVRAGGSVVSLGFTAGKSLAVDAFDIIAGEKTLVGYALHAEKDDDIYSALQDMMLLVEEGKLKPIIDTRVAMADFERGYQRLTSRQAIGSIVVQL</sequence>
<evidence type="ECO:0000313" key="4">
    <source>
        <dbReference type="EMBL" id="MDQ2257395.1"/>
    </source>
</evidence>
<feature type="domain" description="Enoyl reductase (ER)" evidence="3">
    <location>
        <begin position="10"/>
        <end position="322"/>
    </location>
</feature>
<dbReference type="InterPro" id="IPR036291">
    <property type="entry name" value="NAD(P)-bd_dom_sf"/>
</dbReference>
<keyword evidence="1" id="KW-0521">NADP</keyword>
<dbReference type="GO" id="GO:0070402">
    <property type="term" value="F:NADPH binding"/>
    <property type="evidence" value="ECO:0007669"/>
    <property type="project" value="TreeGrafter"/>
</dbReference>
<dbReference type="PANTHER" id="PTHR48106">
    <property type="entry name" value="QUINONE OXIDOREDUCTASE PIG3-RELATED"/>
    <property type="match status" value="1"/>
</dbReference>
<reference evidence="4 5" key="1">
    <citation type="submission" date="2023-08" db="EMBL/GenBank/DDBJ databases">
        <authorList>
            <person name="Dale J."/>
        </authorList>
    </citation>
    <scope>NUCLEOTIDE SEQUENCE [LARGE SCALE GENOMIC DNA]</scope>
    <source>
        <strain evidence="4 5">2023EL-00788</strain>
    </source>
</reference>
<dbReference type="PANTHER" id="PTHR48106:SF18">
    <property type="entry name" value="QUINONE OXIDOREDUCTASE PIG3"/>
    <property type="match status" value="1"/>
</dbReference>
<protein>
    <submittedName>
        <fullName evidence="4">Zinc-binding alcohol dehydrogenase family protein</fullName>
    </submittedName>
</protein>
<dbReference type="RefSeq" id="WP_306683524.1">
    <property type="nucleotide sequence ID" value="NZ_JAVDKR010000005.1"/>
</dbReference>
<evidence type="ECO:0000256" key="1">
    <source>
        <dbReference type="ARBA" id="ARBA00022857"/>
    </source>
</evidence>
<gene>
    <name evidence="4" type="ORF">RBJ67_14780</name>
</gene>
<dbReference type="Proteomes" id="UP001225042">
    <property type="component" value="Unassembled WGS sequence"/>
</dbReference>
<evidence type="ECO:0000259" key="3">
    <source>
        <dbReference type="SMART" id="SM00829"/>
    </source>
</evidence>
<dbReference type="InterPro" id="IPR013149">
    <property type="entry name" value="ADH-like_C"/>
</dbReference>
<dbReference type="AlphaFoldDB" id="A0AAW8H8W2"/>
<dbReference type="Pfam" id="PF08240">
    <property type="entry name" value="ADH_N"/>
    <property type="match status" value="1"/>
</dbReference>
<evidence type="ECO:0000313" key="5">
    <source>
        <dbReference type="Proteomes" id="UP001225042"/>
    </source>
</evidence>
<dbReference type="InterPro" id="IPR020843">
    <property type="entry name" value="ER"/>
</dbReference>
<accession>A0AAW8H8W2</accession>
<dbReference type="GO" id="GO:0016651">
    <property type="term" value="F:oxidoreductase activity, acting on NAD(P)H"/>
    <property type="evidence" value="ECO:0007669"/>
    <property type="project" value="TreeGrafter"/>
</dbReference>
<dbReference type="Pfam" id="PF00107">
    <property type="entry name" value="ADH_zinc_N"/>
    <property type="match status" value="1"/>
</dbReference>
<dbReference type="Gene3D" id="3.90.180.10">
    <property type="entry name" value="Medium-chain alcohol dehydrogenases, catalytic domain"/>
    <property type="match status" value="1"/>
</dbReference>
<organism evidence="4 5">
    <name type="scientific">Enterobacter soli</name>
    <dbReference type="NCBI Taxonomy" id="885040"/>
    <lineage>
        <taxon>Bacteria</taxon>
        <taxon>Pseudomonadati</taxon>
        <taxon>Pseudomonadota</taxon>
        <taxon>Gammaproteobacteria</taxon>
        <taxon>Enterobacterales</taxon>
        <taxon>Enterobacteriaceae</taxon>
        <taxon>Enterobacter</taxon>
    </lineage>
</organism>
<dbReference type="InterPro" id="IPR011032">
    <property type="entry name" value="GroES-like_sf"/>
</dbReference>
<evidence type="ECO:0000256" key="2">
    <source>
        <dbReference type="ARBA" id="ARBA00023002"/>
    </source>
</evidence>
<name>A0AAW8H8W2_9ENTR</name>
<keyword evidence="2" id="KW-0560">Oxidoreductase</keyword>